<evidence type="ECO:0000256" key="2">
    <source>
        <dbReference type="SAM" id="Phobius"/>
    </source>
</evidence>
<keyword evidence="2" id="KW-0472">Membrane</keyword>
<feature type="region of interest" description="Disordered" evidence="1">
    <location>
        <begin position="1"/>
        <end position="29"/>
    </location>
</feature>
<dbReference type="AlphaFoldDB" id="A0A0L0TD25"/>
<keyword evidence="4" id="KW-1185">Reference proteome</keyword>
<reference evidence="4" key="2">
    <citation type="submission" date="2009-11" db="EMBL/GenBank/DDBJ databases">
        <title>The Genome Sequence of Allomyces macrogynus strain ATCC 38327.</title>
        <authorList>
            <consortium name="The Broad Institute Genome Sequencing Platform"/>
            <person name="Russ C."/>
            <person name="Cuomo C."/>
            <person name="Shea T."/>
            <person name="Young S.K."/>
            <person name="Zeng Q."/>
            <person name="Koehrsen M."/>
            <person name="Haas B."/>
            <person name="Borodovsky M."/>
            <person name="Guigo R."/>
            <person name="Alvarado L."/>
            <person name="Berlin A."/>
            <person name="Borenstein D."/>
            <person name="Chen Z."/>
            <person name="Engels R."/>
            <person name="Freedman E."/>
            <person name="Gellesch M."/>
            <person name="Goldberg J."/>
            <person name="Griggs A."/>
            <person name="Gujja S."/>
            <person name="Heiman D."/>
            <person name="Hepburn T."/>
            <person name="Howarth C."/>
            <person name="Jen D."/>
            <person name="Larson L."/>
            <person name="Lewis B."/>
            <person name="Mehta T."/>
            <person name="Park D."/>
            <person name="Pearson M."/>
            <person name="Roberts A."/>
            <person name="Saif S."/>
            <person name="Shenoy N."/>
            <person name="Sisk P."/>
            <person name="Stolte C."/>
            <person name="Sykes S."/>
            <person name="Walk T."/>
            <person name="White J."/>
            <person name="Yandava C."/>
            <person name="Burger G."/>
            <person name="Gray M.W."/>
            <person name="Holland P.W.H."/>
            <person name="King N."/>
            <person name="Lang F.B.F."/>
            <person name="Roger A.J."/>
            <person name="Ruiz-Trillo I."/>
            <person name="Lander E."/>
            <person name="Nusbaum C."/>
        </authorList>
    </citation>
    <scope>NUCLEOTIDE SEQUENCE [LARGE SCALE GENOMIC DNA]</scope>
    <source>
        <strain evidence="4">ATCC 38327</strain>
    </source>
</reference>
<proteinExistence type="predicted"/>
<protein>
    <submittedName>
        <fullName evidence="3">Uncharacterized protein</fullName>
    </submittedName>
</protein>
<evidence type="ECO:0000313" key="3">
    <source>
        <dbReference type="EMBL" id="KNE72429.1"/>
    </source>
</evidence>
<dbReference type="EMBL" id="GG745380">
    <property type="protein sequence ID" value="KNE72429.1"/>
    <property type="molecule type" value="Genomic_DNA"/>
</dbReference>
<sequence length="223" mass="23435">MATTQATSTLPRTLLDSTLPRSSVLGPPPALPARYLEEVEMRPPPAAIPGMPGSMRLEGYDAPDSALGVDDVPVPARIWNHSAPESPRPAPAARGPRVIVPPPRTAAVPVPIQPRPRAVVPSRPGAEYGAARRPMGSPRVPEAGSSRMHAPAAGPRVIPRDGPMPAVLRSAVPIIHATPRVVYPPPREVSANAPYAYRRVLMMAAGVTAVAAIVVVVLVLFVH</sequence>
<feature type="transmembrane region" description="Helical" evidence="2">
    <location>
        <begin position="200"/>
        <end position="222"/>
    </location>
</feature>
<dbReference type="Proteomes" id="UP000054350">
    <property type="component" value="Unassembled WGS sequence"/>
</dbReference>
<organism evidence="3 4">
    <name type="scientific">Allomyces macrogynus (strain ATCC 38327)</name>
    <name type="common">Allomyces javanicus var. macrogynus</name>
    <dbReference type="NCBI Taxonomy" id="578462"/>
    <lineage>
        <taxon>Eukaryota</taxon>
        <taxon>Fungi</taxon>
        <taxon>Fungi incertae sedis</taxon>
        <taxon>Blastocladiomycota</taxon>
        <taxon>Blastocladiomycetes</taxon>
        <taxon>Blastocladiales</taxon>
        <taxon>Blastocladiaceae</taxon>
        <taxon>Allomyces</taxon>
    </lineage>
</organism>
<gene>
    <name evidence="3" type="ORF">AMAG_20518</name>
</gene>
<accession>A0A0L0TD25</accession>
<dbReference type="VEuPathDB" id="FungiDB:AMAG_20518"/>
<keyword evidence="2" id="KW-0812">Transmembrane</keyword>
<keyword evidence="2" id="KW-1133">Transmembrane helix</keyword>
<feature type="region of interest" description="Disordered" evidence="1">
    <location>
        <begin position="115"/>
        <end position="160"/>
    </location>
</feature>
<evidence type="ECO:0000256" key="1">
    <source>
        <dbReference type="SAM" id="MobiDB-lite"/>
    </source>
</evidence>
<name>A0A0L0TD25_ALLM3</name>
<evidence type="ECO:0000313" key="4">
    <source>
        <dbReference type="Proteomes" id="UP000054350"/>
    </source>
</evidence>
<feature type="compositionally biased region" description="Polar residues" evidence="1">
    <location>
        <begin position="1"/>
        <end position="21"/>
    </location>
</feature>
<reference evidence="3 4" key="1">
    <citation type="submission" date="2009-11" db="EMBL/GenBank/DDBJ databases">
        <title>Annotation of Allomyces macrogynus ATCC 38327.</title>
        <authorList>
            <consortium name="The Broad Institute Genome Sequencing Platform"/>
            <person name="Russ C."/>
            <person name="Cuomo C."/>
            <person name="Burger G."/>
            <person name="Gray M.W."/>
            <person name="Holland P.W.H."/>
            <person name="King N."/>
            <person name="Lang F.B.F."/>
            <person name="Roger A.J."/>
            <person name="Ruiz-Trillo I."/>
            <person name="Young S.K."/>
            <person name="Zeng Q."/>
            <person name="Gargeya S."/>
            <person name="Fitzgerald M."/>
            <person name="Haas B."/>
            <person name="Abouelleil A."/>
            <person name="Alvarado L."/>
            <person name="Arachchi H.M."/>
            <person name="Berlin A."/>
            <person name="Chapman S.B."/>
            <person name="Gearin G."/>
            <person name="Goldberg J."/>
            <person name="Griggs A."/>
            <person name="Gujja S."/>
            <person name="Hansen M."/>
            <person name="Heiman D."/>
            <person name="Howarth C."/>
            <person name="Larimer J."/>
            <person name="Lui A."/>
            <person name="MacDonald P.J.P."/>
            <person name="McCowen C."/>
            <person name="Montmayeur A."/>
            <person name="Murphy C."/>
            <person name="Neiman D."/>
            <person name="Pearson M."/>
            <person name="Priest M."/>
            <person name="Roberts A."/>
            <person name="Saif S."/>
            <person name="Shea T."/>
            <person name="Sisk P."/>
            <person name="Stolte C."/>
            <person name="Sykes S."/>
            <person name="Wortman J."/>
            <person name="Nusbaum C."/>
            <person name="Birren B."/>
        </authorList>
    </citation>
    <scope>NUCLEOTIDE SEQUENCE [LARGE SCALE GENOMIC DNA]</scope>
    <source>
        <strain evidence="3 4">ATCC 38327</strain>
    </source>
</reference>